<evidence type="ECO:0000313" key="3">
    <source>
        <dbReference type="Proteomes" id="UP000824469"/>
    </source>
</evidence>
<keyword evidence="1" id="KW-1133">Transmembrane helix</keyword>
<sequence>ELLQEHSFLFPGPSLVNHWFFRSWALLFWIAYPMSNLSSFSAKRHWWLSSRM</sequence>
<feature type="non-terminal residue" evidence="2">
    <location>
        <position position="52"/>
    </location>
</feature>
<evidence type="ECO:0000313" key="2">
    <source>
        <dbReference type="EMBL" id="KAH9310657.1"/>
    </source>
</evidence>
<dbReference type="EMBL" id="JAHRHJ020000006">
    <property type="protein sequence ID" value="KAH9310657.1"/>
    <property type="molecule type" value="Genomic_DNA"/>
</dbReference>
<protein>
    <submittedName>
        <fullName evidence="2">Uncharacterized protein</fullName>
    </submittedName>
</protein>
<comment type="caution">
    <text evidence="2">The sequence shown here is derived from an EMBL/GenBank/DDBJ whole genome shotgun (WGS) entry which is preliminary data.</text>
</comment>
<name>A0AA38L7S6_TAXCH</name>
<keyword evidence="1" id="KW-0472">Membrane</keyword>
<dbReference type="AlphaFoldDB" id="A0AA38L7S6"/>
<keyword evidence="3" id="KW-1185">Reference proteome</keyword>
<feature type="non-terminal residue" evidence="2">
    <location>
        <position position="1"/>
    </location>
</feature>
<organism evidence="2 3">
    <name type="scientific">Taxus chinensis</name>
    <name type="common">Chinese yew</name>
    <name type="synonym">Taxus wallichiana var. chinensis</name>
    <dbReference type="NCBI Taxonomy" id="29808"/>
    <lineage>
        <taxon>Eukaryota</taxon>
        <taxon>Viridiplantae</taxon>
        <taxon>Streptophyta</taxon>
        <taxon>Embryophyta</taxon>
        <taxon>Tracheophyta</taxon>
        <taxon>Spermatophyta</taxon>
        <taxon>Pinopsida</taxon>
        <taxon>Pinidae</taxon>
        <taxon>Conifers II</taxon>
        <taxon>Cupressales</taxon>
        <taxon>Taxaceae</taxon>
        <taxon>Taxus</taxon>
    </lineage>
</organism>
<dbReference type="Proteomes" id="UP000824469">
    <property type="component" value="Unassembled WGS sequence"/>
</dbReference>
<accession>A0AA38L7S6</accession>
<proteinExistence type="predicted"/>
<reference evidence="2 3" key="1">
    <citation type="journal article" date="2021" name="Nat. Plants">
        <title>The Taxus genome provides insights into paclitaxel biosynthesis.</title>
        <authorList>
            <person name="Xiong X."/>
            <person name="Gou J."/>
            <person name="Liao Q."/>
            <person name="Li Y."/>
            <person name="Zhou Q."/>
            <person name="Bi G."/>
            <person name="Li C."/>
            <person name="Du R."/>
            <person name="Wang X."/>
            <person name="Sun T."/>
            <person name="Guo L."/>
            <person name="Liang H."/>
            <person name="Lu P."/>
            <person name="Wu Y."/>
            <person name="Zhang Z."/>
            <person name="Ro D.K."/>
            <person name="Shang Y."/>
            <person name="Huang S."/>
            <person name="Yan J."/>
        </authorList>
    </citation>
    <scope>NUCLEOTIDE SEQUENCE [LARGE SCALE GENOMIC DNA]</scope>
    <source>
        <strain evidence="2">Ta-2019</strain>
    </source>
</reference>
<evidence type="ECO:0000256" key="1">
    <source>
        <dbReference type="SAM" id="Phobius"/>
    </source>
</evidence>
<gene>
    <name evidence="2" type="ORF">KI387_025692</name>
</gene>
<keyword evidence="1" id="KW-0812">Transmembrane</keyword>
<feature type="transmembrane region" description="Helical" evidence="1">
    <location>
        <begin position="20"/>
        <end position="42"/>
    </location>
</feature>